<dbReference type="GO" id="GO:0003975">
    <property type="term" value="F:UDP-N-acetylglucosamine-dolichyl-phosphate N-acetylglucosaminephosphotransferase activity"/>
    <property type="evidence" value="ECO:0007669"/>
    <property type="project" value="InterPro"/>
</dbReference>
<feature type="non-terminal residue" evidence="6">
    <location>
        <position position="1"/>
    </location>
</feature>
<feature type="transmembrane region" description="Helical" evidence="5">
    <location>
        <begin position="228"/>
        <end position="248"/>
    </location>
</feature>
<reference evidence="6" key="1">
    <citation type="submission" date="2021-06" db="EMBL/GenBank/DDBJ databases">
        <authorList>
            <person name="Kallberg Y."/>
            <person name="Tangrot J."/>
            <person name="Rosling A."/>
        </authorList>
    </citation>
    <scope>NUCLEOTIDE SEQUENCE</scope>
    <source>
        <strain evidence="6">FL130A</strain>
    </source>
</reference>
<name>A0A9N9EUM3_9GLOM</name>
<keyword evidence="2" id="KW-0328">Glycosyltransferase</keyword>
<dbReference type="OrthoDB" id="10262326at2759"/>
<evidence type="ECO:0000256" key="3">
    <source>
        <dbReference type="ARBA" id="ARBA00022723"/>
    </source>
</evidence>
<dbReference type="GO" id="GO:0016020">
    <property type="term" value="C:membrane"/>
    <property type="evidence" value="ECO:0007669"/>
    <property type="project" value="TreeGrafter"/>
</dbReference>
<dbReference type="Proteomes" id="UP000789508">
    <property type="component" value="Unassembled WGS sequence"/>
</dbReference>
<dbReference type="GO" id="GO:0006488">
    <property type="term" value="P:dolichol-linked oligosaccharide biosynthetic process"/>
    <property type="evidence" value="ECO:0007669"/>
    <property type="project" value="InterPro"/>
</dbReference>
<dbReference type="PANTHER" id="PTHR10571:SF0">
    <property type="entry name" value="UDP-N-ACETYLGLUCOSAMINE--DOLICHYL-PHOSPHATE N-ACETYLGLUCOSAMINEPHOSPHOTRANSFERASE"/>
    <property type="match status" value="1"/>
</dbReference>
<comment type="subcellular location">
    <subcellularLocation>
        <location evidence="1">Endomembrane system</location>
        <topology evidence="1">Multi-pass membrane protein</topology>
    </subcellularLocation>
</comment>
<keyword evidence="3" id="KW-0479">Metal-binding</keyword>
<keyword evidence="5" id="KW-0472">Membrane</keyword>
<evidence type="ECO:0000313" key="7">
    <source>
        <dbReference type="Proteomes" id="UP000789508"/>
    </source>
</evidence>
<sequence>MLSTTASLTVTSVATLALVIIFNTVHDPLLASLGFALLGCTITLHLIPALKDSFKKAGRVGIDLLKLDRPEIPESMGVVCATVYLVCLFLFIPFPFMEWLTGSGDIFSRKEVFHIPTFPHDKLGEFLSAILSLQSMIFLGLADDVFDIRWRYKLLLPTIASIPLLMVYYVNFGVTHIVVPIPLRFLFGHIVDLAGVNGVEAGQSLVIGISIAINDWLFLNAADPAVEAHLLSLFLILPFIAPQLFKLMDCPRHRMPRLNAKTQKLEYSRARIKSPSILGLFILKVFSSLSLAKVTTIQRKGEIQQQNSEFSNTDIKNDTFTEIDRFRDEDDDDDTNMNIIEVNNFTMLNLILLKFGPMRERTLTLTVMIIQIFGSALAFFVRYQLVHFFYEKD</sequence>
<dbReference type="GO" id="GO:0012505">
    <property type="term" value="C:endomembrane system"/>
    <property type="evidence" value="ECO:0007669"/>
    <property type="project" value="UniProtKB-SubCell"/>
</dbReference>
<dbReference type="GO" id="GO:0046872">
    <property type="term" value="F:metal ion binding"/>
    <property type="evidence" value="ECO:0007669"/>
    <property type="project" value="UniProtKB-KW"/>
</dbReference>
<dbReference type="EMBL" id="CAJVPS010017241">
    <property type="protein sequence ID" value="CAG8692954.1"/>
    <property type="molecule type" value="Genomic_DNA"/>
</dbReference>
<dbReference type="CDD" id="cd06855">
    <property type="entry name" value="GT_GPT_euk"/>
    <property type="match status" value="1"/>
</dbReference>
<keyword evidence="5" id="KW-1133">Transmembrane helix</keyword>
<feature type="transmembrane region" description="Helical" evidence="5">
    <location>
        <begin position="126"/>
        <end position="142"/>
    </location>
</feature>
<feature type="transmembrane region" description="Helical" evidence="5">
    <location>
        <begin position="154"/>
        <end position="179"/>
    </location>
</feature>
<keyword evidence="7" id="KW-1185">Reference proteome</keyword>
<evidence type="ECO:0000256" key="1">
    <source>
        <dbReference type="ARBA" id="ARBA00004127"/>
    </source>
</evidence>
<accession>A0A9N9EUM3</accession>
<feature type="transmembrane region" description="Helical" evidence="5">
    <location>
        <begin position="76"/>
        <end position="96"/>
    </location>
</feature>
<feature type="transmembrane region" description="Helical" evidence="5">
    <location>
        <begin position="31"/>
        <end position="50"/>
    </location>
</feature>
<evidence type="ECO:0000256" key="5">
    <source>
        <dbReference type="SAM" id="Phobius"/>
    </source>
</evidence>
<dbReference type="GO" id="GO:0016757">
    <property type="term" value="F:glycosyltransferase activity"/>
    <property type="evidence" value="ECO:0007669"/>
    <property type="project" value="UniProtKB-KW"/>
</dbReference>
<dbReference type="InterPro" id="IPR033895">
    <property type="entry name" value="GPT"/>
</dbReference>
<dbReference type="AlphaFoldDB" id="A0A9N9EUM3"/>
<evidence type="ECO:0000313" key="6">
    <source>
        <dbReference type="EMBL" id="CAG8692954.1"/>
    </source>
</evidence>
<comment type="caution">
    <text evidence="6">The sequence shown here is derived from an EMBL/GenBank/DDBJ whole genome shotgun (WGS) entry which is preliminary data.</text>
</comment>
<organism evidence="6 7">
    <name type="scientific">Ambispora leptoticha</name>
    <dbReference type="NCBI Taxonomy" id="144679"/>
    <lineage>
        <taxon>Eukaryota</taxon>
        <taxon>Fungi</taxon>
        <taxon>Fungi incertae sedis</taxon>
        <taxon>Mucoromycota</taxon>
        <taxon>Glomeromycotina</taxon>
        <taxon>Glomeromycetes</taxon>
        <taxon>Archaeosporales</taxon>
        <taxon>Ambisporaceae</taxon>
        <taxon>Ambispora</taxon>
    </lineage>
</organism>
<dbReference type="PANTHER" id="PTHR10571">
    <property type="entry name" value="UDP-N-ACETYLGLUCOSAMINE--DOLICHYL-PHOSPHATE N-ACETYLGLUCOSAMINEPHOSPHOTRANSFERASE"/>
    <property type="match status" value="1"/>
</dbReference>
<protein>
    <submittedName>
        <fullName evidence="6">3638_t:CDS:1</fullName>
    </submittedName>
</protein>
<feature type="transmembrane region" description="Helical" evidence="5">
    <location>
        <begin position="363"/>
        <end position="383"/>
    </location>
</feature>
<keyword evidence="5" id="KW-0812">Transmembrane</keyword>
<keyword evidence="4" id="KW-0460">Magnesium</keyword>
<feature type="transmembrane region" description="Helical" evidence="5">
    <location>
        <begin position="7"/>
        <end position="25"/>
    </location>
</feature>
<evidence type="ECO:0000256" key="4">
    <source>
        <dbReference type="ARBA" id="ARBA00022842"/>
    </source>
</evidence>
<evidence type="ECO:0000256" key="2">
    <source>
        <dbReference type="ARBA" id="ARBA00022676"/>
    </source>
</evidence>
<gene>
    <name evidence="6" type="ORF">ALEPTO_LOCUS11274</name>
</gene>
<keyword evidence="2" id="KW-0808">Transferase</keyword>
<proteinExistence type="predicted"/>